<dbReference type="GO" id="GO:0003924">
    <property type="term" value="F:GTPase activity"/>
    <property type="evidence" value="ECO:0007669"/>
    <property type="project" value="InterPro"/>
</dbReference>
<reference evidence="6 7" key="1">
    <citation type="journal article" date="2016" name="Genome Biol. Evol.">
        <title>Divergent and convergent evolution of fungal pathogenicity.</title>
        <authorList>
            <person name="Shang Y."/>
            <person name="Xiao G."/>
            <person name="Zheng P."/>
            <person name="Cen K."/>
            <person name="Zhan S."/>
            <person name="Wang C."/>
        </authorList>
    </citation>
    <scope>NUCLEOTIDE SEQUENCE [LARGE SCALE GENOMIC DNA]</scope>
    <source>
        <strain evidence="6 7">ARSEF 7405</strain>
    </source>
</reference>
<keyword evidence="1" id="KW-0547">Nucleotide-binding</keyword>
<dbReference type="Pfam" id="PF01926">
    <property type="entry name" value="MMR_HSR1"/>
    <property type="match status" value="1"/>
</dbReference>
<accession>A0A168B1I6</accession>
<dbReference type="VEuPathDB" id="FungiDB:AAP_01964"/>
<evidence type="ECO:0000259" key="4">
    <source>
        <dbReference type="PROSITE" id="PS51710"/>
    </source>
</evidence>
<feature type="region of interest" description="Disordered" evidence="3">
    <location>
        <begin position="434"/>
        <end position="467"/>
    </location>
</feature>
<evidence type="ECO:0000256" key="3">
    <source>
        <dbReference type="SAM" id="MobiDB-lite"/>
    </source>
</evidence>
<feature type="region of interest" description="Disordered" evidence="3">
    <location>
        <begin position="34"/>
        <end position="56"/>
    </location>
</feature>
<dbReference type="InterPro" id="IPR031167">
    <property type="entry name" value="G_OBG"/>
</dbReference>
<dbReference type="InterPro" id="IPR006169">
    <property type="entry name" value="GTP1_OBG_dom"/>
</dbReference>
<dbReference type="Gene3D" id="2.70.210.12">
    <property type="entry name" value="GTP1/OBG domain"/>
    <property type="match status" value="1"/>
</dbReference>
<dbReference type="Proteomes" id="UP000242877">
    <property type="component" value="Unassembled WGS sequence"/>
</dbReference>
<proteinExistence type="predicted"/>
<dbReference type="PANTHER" id="PTHR11702:SF31">
    <property type="entry name" value="MITOCHONDRIAL RIBOSOME-ASSOCIATED GTPASE 2"/>
    <property type="match status" value="1"/>
</dbReference>
<evidence type="ECO:0000256" key="2">
    <source>
        <dbReference type="ARBA" id="ARBA00023134"/>
    </source>
</evidence>
<feature type="compositionally biased region" description="Polar residues" evidence="3">
    <location>
        <begin position="34"/>
        <end position="47"/>
    </location>
</feature>
<dbReference type="InterPro" id="IPR045086">
    <property type="entry name" value="OBG_GTPase"/>
</dbReference>
<dbReference type="GO" id="GO:0042254">
    <property type="term" value="P:ribosome biogenesis"/>
    <property type="evidence" value="ECO:0007669"/>
    <property type="project" value="UniProtKB-UniRule"/>
</dbReference>
<dbReference type="PRINTS" id="PR00326">
    <property type="entry name" value="GTP1OBG"/>
</dbReference>
<gene>
    <name evidence="6" type="ORF">AAP_01964</name>
</gene>
<dbReference type="GO" id="GO:0005525">
    <property type="term" value="F:GTP binding"/>
    <property type="evidence" value="ECO:0007669"/>
    <property type="project" value="UniProtKB-KW"/>
</dbReference>
<dbReference type="EMBL" id="AZGZ01000006">
    <property type="protein sequence ID" value="KZZ94664.1"/>
    <property type="molecule type" value="Genomic_DNA"/>
</dbReference>
<organism evidence="6 7">
    <name type="scientific">Ascosphaera apis ARSEF 7405</name>
    <dbReference type="NCBI Taxonomy" id="392613"/>
    <lineage>
        <taxon>Eukaryota</taxon>
        <taxon>Fungi</taxon>
        <taxon>Dikarya</taxon>
        <taxon>Ascomycota</taxon>
        <taxon>Pezizomycotina</taxon>
        <taxon>Eurotiomycetes</taxon>
        <taxon>Eurotiomycetidae</taxon>
        <taxon>Onygenales</taxon>
        <taxon>Ascosphaeraceae</taxon>
        <taxon>Ascosphaera</taxon>
    </lineage>
</organism>
<dbReference type="SUPFAM" id="SSF82051">
    <property type="entry name" value="Obg GTP-binding protein N-terminal domain"/>
    <property type="match status" value="1"/>
</dbReference>
<dbReference type="Gene3D" id="3.40.50.300">
    <property type="entry name" value="P-loop containing nucleotide triphosphate hydrolases"/>
    <property type="match status" value="1"/>
</dbReference>
<dbReference type="PROSITE" id="PS51883">
    <property type="entry name" value="OBG"/>
    <property type="match status" value="1"/>
</dbReference>
<sequence>MSLPCRNPALSIRIPSSITYLYLHIRARPRRTFSTSTARLSSTTEPKNLNPDPTDYHRAPFTDKCSLTIRAGSGGHGCVSFLREKYVYDGPANGGNGGTGGNIFIQAIEGQTSLHKLARNRILKAGNGKHGQGKSKGGVRGEDVLITVPVGTVIREVSRVDPVEEATLQYRFLIGKHGKTHGPKAFAAERSRWVTYPGAQPSDFFNMDMPALPPPRRSSIAAMEPPAPFYIDLSKPMDKPMLLLSGAVGGLGNPSFITTTNPKPMFATRGEGGTSVELELELKMLADVGLVGLPNAGKSTLLRSLTNSRTRIGNWAFTTLSPNIGTYVIDSQKGRPEIESKLKKQRFTIADIPGLIEDAHLDKGLGLGFLRHVERAGVLAFVIDLSAGDAVTALQGLWRELGKYQKMREQQINLETENRLYSSWAGLREMNALNEDPDYPTSETDLVEEDSGEVIRPPGLESDPTNGMLEPTLPPMYSKPWLVIGTKADIEGTQENFKALRDYLQAVENEEAPHPSGEDNAWRGKLYSVPVSAMNAQGVKTIPEKIVRLLEGIYM</sequence>
<dbReference type="SUPFAM" id="SSF52540">
    <property type="entry name" value="P-loop containing nucleoside triphosphate hydrolases"/>
    <property type="match status" value="1"/>
</dbReference>
<keyword evidence="2" id="KW-0342">GTP-binding</keyword>
<dbReference type="PANTHER" id="PTHR11702">
    <property type="entry name" value="DEVELOPMENTALLY REGULATED GTP-BINDING PROTEIN-RELATED"/>
    <property type="match status" value="1"/>
</dbReference>
<dbReference type="AlphaFoldDB" id="A0A168B1I6"/>
<dbReference type="PROSITE" id="PS51710">
    <property type="entry name" value="G_OBG"/>
    <property type="match status" value="1"/>
</dbReference>
<feature type="domain" description="OBG-type G" evidence="4">
    <location>
        <begin position="286"/>
        <end position="551"/>
    </location>
</feature>
<evidence type="ECO:0000313" key="7">
    <source>
        <dbReference type="Proteomes" id="UP000242877"/>
    </source>
</evidence>
<dbReference type="Pfam" id="PF01018">
    <property type="entry name" value="GTP1_OBG"/>
    <property type="match status" value="2"/>
</dbReference>
<dbReference type="InterPro" id="IPR036726">
    <property type="entry name" value="GTP1_OBG_dom_sf"/>
</dbReference>
<dbReference type="OrthoDB" id="347018at2759"/>
<comment type="caution">
    <text evidence="6">The sequence shown here is derived from an EMBL/GenBank/DDBJ whole genome shotgun (WGS) entry which is preliminary data.</text>
</comment>
<feature type="domain" description="Obg" evidence="5">
    <location>
        <begin position="59"/>
        <end position="285"/>
    </location>
</feature>
<dbReference type="CDD" id="cd01898">
    <property type="entry name" value="Obg"/>
    <property type="match status" value="1"/>
</dbReference>
<keyword evidence="7" id="KW-1185">Reference proteome</keyword>
<dbReference type="InterPro" id="IPR027417">
    <property type="entry name" value="P-loop_NTPase"/>
</dbReference>
<dbReference type="InterPro" id="IPR006073">
    <property type="entry name" value="GTP-bd"/>
</dbReference>
<dbReference type="GO" id="GO:0005739">
    <property type="term" value="C:mitochondrion"/>
    <property type="evidence" value="ECO:0007669"/>
    <property type="project" value="TreeGrafter"/>
</dbReference>
<evidence type="ECO:0000259" key="5">
    <source>
        <dbReference type="PROSITE" id="PS51883"/>
    </source>
</evidence>
<protein>
    <submittedName>
        <fullName evidence="6">GTP-binding protein</fullName>
    </submittedName>
</protein>
<name>A0A168B1I6_9EURO</name>
<evidence type="ECO:0000256" key="1">
    <source>
        <dbReference type="ARBA" id="ARBA00022741"/>
    </source>
</evidence>
<evidence type="ECO:0000313" key="6">
    <source>
        <dbReference type="EMBL" id="KZZ94664.1"/>
    </source>
</evidence>